<keyword evidence="1" id="KW-0175">Coiled coil</keyword>
<reference evidence="4" key="1">
    <citation type="journal article" date="2021" name="PeerJ">
        <title>Extensive microbial diversity within the chicken gut microbiome revealed by metagenomics and culture.</title>
        <authorList>
            <person name="Gilroy R."/>
            <person name="Ravi A."/>
            <person name="Getino M."/>
            <person name="Pursley I."/>
            <person name="Horton D.L."/>
            <person name="Alikhan N.F."/>
            <person name="Baker D."/>
            <person name="Gharbi K."/>
            <person name="Hall N."/>
            <person name="Watson M."/>
            <person name="Adriaenssens E.M."/>
            <person name="Foster-Nyarko E."/>
            <person name="Jarju S."/>
            <person name="Secka A."/>
            <person name="Antonio M."/>
            <person name="Oren A."/>
            <person name="Chaudhuri R.R."/>
            <person name="La Ragione R."/>
            <person name="Hildebrand F."/>
            <person name="Pallen M.J."/>
        </authorList>
    </citation>
    <scope>NUCLEOTIDE SEQUENCE</scope>
    <source>
        <strain evidence="4">ChiSjej3B21-8574</strain>
    </source>
</reference>
<feature type="compositionally biased region" description="Low complexity" evidence="2">
    <location>
        <begin position="67"/>
        <end position="88"/>
    </location>
</feature>
<keyword evidence="3" id="KW-0472">Membrane</keyword>
<feature type="transmembrane region" description="Helical" evidence="3">
    <location>
        <begin position="249"/>
        <end position="271"/>
    </location>
</feature>
<protein>
    <submittedName>
        <fullName evidence="4">Uncharacterized protein</fullName>
    </submittedName>
</protein>
<comment type="caution">
    <text evidence="4">The sequence shown here is derived from an EMBL/GenBank/DDBJ whole genome shotgun (WGS) entry which is preliminary data.</text>
</comment>
<feature type="region of interest" description="Disordered" evidence="2">
    <location>
        <begin position="63"/>
        <end position="88"/>
    </location>
</feature>
<gene>
    <name evidence="4" type="ORF">H9754_13385</name>
</gene>
<name>A0A9D2TAQ2_9FIRM</name>
<keyword evidence="3" id="KW-0812">Transmembrane</keyword>
<feature type="transmembrane region" description="Helical" evidence="3">
    <location>
        <begin position="283"/>
        <end position="303"/>
    </location>
</feature>
<evidence type="ECO:0000313" key="4">
    <source>
        <dbReference type="EMBL" id="HJC51541.1"/>
    </source>
</evidence>
<evidence type="ECO:0000313" key="5">
    <source>
        <dbReference type="Proteomes" id="UP000823904"/>
    </source>
</evidence>
<keyword evidence="3" id="KW-1133">Transmembrane helix</keyword>
<dbReference type="AlphaFoldDB" id="A0A9D2TAQ2"/>
<feature type="coiled-coil region" evidence="1">
    <location>
        <begin position="157"/>
        <end position="184"/>
    </location>
</feature>
<dbReference type="EMBL" id="DWWD01000048">
    <property type="protein sequence ID" value="HJC51541.1"/>
    <property type="molecule type" value="Genomic_DNA"/>
</dbReference>
<evidence type="ECO:0000256" key="3">
    <source>
        <dbReference type="SAM" id="Phobius"/>
    </source>
</evidence>
<sequence>MKKESIPIRILGKLASVVFFISLLCLGVSLCLEPICTSTVQNVVLNGTMSDYMTNAIVQENKSSEGTAADSTVSDSAASDQSDAAQNSVITESQIQKVEEIVQSSPEMRKLVSKYLEQYAGYLENGQINTLSDAEKKQLLESVNEQILDTVEEEQQTDMSSAERQRYKDALEEKENEVLDTLDTMPETMEETMPDAAQALRTYGRAVSGGTQAGLAAAAVTAGILVILCRRQGMRWMKSIGISALTDGILIAAAMPFAIGVAAAFLTNQFLGQTGNIDISVCYQTGGIMAGAGFVFLVIYNICRRKRRNAQ</sequence>
<dbReference type="Proteomes" id="UP000823904">
    <property type="component" value="Unassembled WGS sequence"/>
</dbReference>
<evidence type="ECO:0000256" key="1">
    <source>
        <dbReference type="SAM" id="Coils"/>
    </source>
</evidence>
<proteinExistence type="predicted"/>
<evidence type="ECO:0000256" key="2">
    <source>
        <dbReference type="SAM" id="MobiDB-lite"/>
    </source>
</evidence>
<feature type="transmembrane region" description="Helical" evidence="3">
    <location>
        <begin position="209"/>
        <end position="228"/>
    </location>
</feature>
<accession>A0A9D2TAQ2</accession>
<reference evidence="4" key="2">
    <citation type="submission" date="2021-04" db="EMBL/GenBank/DDBJ databases">
        <authorList>
            <person name="Gilroy R."/>
        </authorList>
    </citation>
    <scope>NUCLEOTIDE SEQUENCE</scope>
    <source>
        <strain evidence="4">ChiSjej3B21-8574</strain>
    </source>
</reference>
<organism evidence="4 5">
    <name type="scientific">Candidatus Anaerostipes avistercoris</name>
    <dbReference type="NCBI Taxonomy" id="2838462"/>
    <lineage>
        <taxon>Bacteria</taxon>
        <taxon>Bacillati</taxon>
        <taxon>Bacillota</taxon>
        <taxon>Clostridia</taxon>
        <taxon>Lachnospirales</taxon>
        <taxon>Lachnospiraceae</taxon>
        <taxon>Anaerostipes</taxon>
    </lineage>
</organism>